<keyword evidence="1" id="KW-1133">Transmembrane helix</keyword>
<dbReference type="RefSeq" id="WP_133275909.1">
    <property type="nucleotide sequence ID" value="NZ_CP037933.1"/>
</dbReference>
<keyword evidence="1" id="KW-0472">Membrane</keyword>
<evidence type="ECO:0000313" key="3">
    <source>
        <dbReference type="EMBL" id="QBN18382.1"/>
    </source>
</evidence>
<feature type="domain" description="DUF5808" evidence="2">
    <location>
        <begin position="31"/>
        <end position="53"/>
    </location>
</feature>
<name>A0A4V1AGK7_9FLAO</name>
<gene>
    <name evidence="3" type="ORF">E1750_06025</name>
</gene>
<sequence length="79" mass="9746">MENQEEPSQKTKERWRKDPNNWIWGMFYYNKEDKRLLPPKRIPYMGWTVNFANRNSVFLFVFTMLLIILFVVIMTKINK</sequence>
<dbReference type="KEGG" id="fnk:E1750_06025"/>
<organism evidence="3 4">
    <name type="scientific">Flavobacterium nackdongense</name>
    <dbReference type="NCBI Taxonomy" id="2547394"/>
    <lineage>
        <taxon>Bacteria</taxon>
        <taxon>Pseudomonadati</taxon>
        <taxon>Bacteroidota</taxon>
        <taxon>Flavobacteriia</taxon>
        <taxon>Flavobacteriales</taxon>
        <taxon>Flavobacteriaceae</taxon>
        <taxon>Flavobacterium</taxon>
    </lineage>
</organism>
<dbReference type="EMBL" id="CP037933">
    <property type="protein sequence ID" value="QBN18382.1"/>
    <property type="molecule type" value="Genomic_DNA"/>
</dbReference>
<feature type="transmembrane region" description="Helical" evidence="1">
    <location>
        <begin position="57"/>
        <end position="75"/>
    </location>
</feature>
<reference evidence="4" key="1">
    <citation type="submission" date="2019-03" db="EMBL/GenBank/DDBJ databases">
        <title>Flavobacterium sp.</title>
        <authorList>
            <person name="Kim H."/>
        </authorList>
    </citation>
    <scope>NUCLEOTIDE SEQUENCE [LARGE SCALE GENOMIC DNA]</scope>
    <source>
        <strain evidence="4">GS13</strain>
    </source>
</reference>
<protein>
    <recommendedName>
        <fullName evidence="2">DUF5808 domain-containing protein</fullName>
    </recommendedName>
</protein>
<dbReference type="OrthoDB" id="157646at2"/>
<evidence type="ECO:0000259" key="2">
    <source>
        <dbReference type="Pfam" id="PF19124"/>
    </source>
</evidence>
<dbReference type="Proteomes" id="UP000291124">
    <property type="component" value="Chromosome"/>
</dbReference>
<dbReference type="Pfam" id="PF19124">
    <property type="entry name" value="DUF5808"/>
    <property type="match status" value="1"/>
</dbReference>
<keyword evidence="4" id="KW-1185">Reference proteome</keyword>
<dbReference type="InterPro" id="IPR043831">
    <property type="entry name" value="DUF5808"/>
</dbReference>
<dbReference type="AlphaFoldDB" id="A0A4V1AGK7"/>
<accession>A0A4V1AGK7</accession>
<proteinExistence type="predicted"/>
<evidence type="ECO:0000313" key="4">
    <source>
        <dbReference type="Proteomes" id="UP000291124"/>
    </source>
</evidence>
<keyword evidence="1" id="KW-0812">Transmembrane</keyword>
<evidence type="ECO:0000256" key="1">
    <source>
        <dbReference type="SAM" id="Phobius"/>
    </source>
</evidence>